<dbReference type="KEGG" id="fer:FNB15_04950"/>
<proteinExistence type="predicted"/>
<dbReference type="InterPro" id="IPR014710">
    <property type="entry name" value="RmlC-like_jellyroll"/>
</dbReference>
<name>A0A516GYR9_9PROT</name>
<dbReference type="Gene3D" id="2.60.120.10">
    <property type="entry name" value="Jelly Rolls"/>
    <property type="match status" value="1"/>
</dbReference>
<dbReference type="InterPro" id="IPR011051">
    <property type="entry name" value="RmlC_Cupin_sf"/>
</dbReference>
<sequence length="190" mass="20784">MGSDKDQLGSLFSGRNRQVAAEKPGAVEANRLISLASLDAEPWKNGGGTTYQIVVDPPEANTSNFRWRVSRAVIERDGPFSSFPNVSRWIVLVSGPGFTMEFADGTSFDVVKPFEVYWFDGGLGVNCKLKGDRPVTVLNVMAHNEMVMRVNIAQNRNMLPSAGHAIVSAYSASVRLDERHVLLAAVDKPF</sequence>
<accession>A0A516GYR9</accession>
<dbReference type="PANTHER" id="PTHR37943:SF1">
    <property type="entry name" value="PROTEIN VES"/>
    <property type="match status" value="1"/>
</dbReference>
<organism evidence="1 2">
    <name type="scientific">Ferrovibrio terrae</name>
    <dbReference type="NCBI Taxonomy" id="2594003"/>
    <lineage>
        <taxon>Bacteria</taxon>
        <taxon>Pseudomonadati</taxon>
        <taxon>Pseudomonadota</taxon>
        <taxon>Alphaproteobacteria</taxon>
        <taxon>Rhodospirillales</taxon>
        <taxon>Rhodospirillaceae</taxon>
        <taxon>Ferrovibrio</taxon>
    </lineage>
</organism>
<dbReference type="Pfam" id="PF05962">
    <property type="entry name" value="HutD"/>
    <property type="match status" value="1"/>
</dbReference>
<evidence type="ECO:0000313" key="2">
    <source>
        <dbReference type="Proteomes" id="UP000317496"/>
    </source>
</evidence>
<evidence type="ECO:0000313" key="1">
    <source>
        <dbReference type="EMBL" id="QDO96666.1"/>
    </source>
</evidence>
<reference evidence="1 2" key="1">
    <citation type="submission" date="2019-07" db="EMBL/GenBank/DDBJ databases">
        <title>Genome sequencing for Ferrovibrio sp. K5.</title>
        <authorList>
            <person name="Park S.-J."/>
        </authorList>
    </citation>
    <scope>NUCLEOTIDE SEQUENCE [LARGE SCALE GENOMIC DNA]</scope>
    <source>
        <strain evidence="1 2">K5</strain>
    </source>
</reference>
<keyword evidence="2" id="KW-1185">Reference proteome</keyword>
<protein>
    <submittedName>
        <fullName evidence="1">HutD family protein</fullName>
    </submittedName>
</protein>
<dbReference type="CDD" id="cd20293">
    <property type="entry name" value="cupin_HutD_N"/>
    <property type="match status" value="1"/>
</dbReference>
<dbReference type="InterPro" id="IPR010282">
    <property type="entry name" value="Uncharacterised_HutD/Ves"/>
</dbReference>
<dbReference type="OrthoDB" id="9800082at2"/>
<gene>
    <name evidence="1" type="ORF">FNB15_04950</name>
</gene>
<dbReference type="PANTHER" id="PTHR37943">
    <property type="entry name" value="PROTEIN VES"/>
    <property type="match status" value="1"/>
</dbReference>
<dbReference type="Proteomes" id="UP000317496">
    <property type="component" value="Chromosome"/>
</dbReference>
<dbReference type="AlphaFoldDB" id="A0A516GYR9"/>
<dbReference type="SUPFAM" id="SSF51182">
    <property type="entry name" value="RmlC-like cupins"/>
    <property type="match status" value="1"/>
</dbReference>
<dbReference type="EMBL" id="CP041636">
    <property type="protein sequence ID" value="QDO96666.1"/>
    <property type="molecule type" value="Genomic_DNA"/>
</dbReference>